<name>Q9D980_MOUSE</name>
<proteinExistence type="evidence at transcript level"/>
<reference evidence="2" key="4">
    <citation type="submission" date="2000-07" db="EMBL/GenBank/DDBJ databases">
        <authorList>
            <person name="Adachi J."/>
            <person name="Aizawa K."/>
            <person name="Akahira S."/>
            <person name="Akimura T."/>
            <person name="Arai A."/>
            <person name="Aono H."/>
            <person name="Arakawa T."/>
            <person name="Bono H."/>
            <person name="Carninci P."/>
            <person name="Fukuda S."/>
            <person name="Fukunishi Y."/>
            <person name="Furuno M."/>
            <person name="Hanagaki T."/>
            <person name="Hara A."/>
            <person name="Hayatsu N."/>
            <person name="Hiramoto K."/>
            <person name="Hiraoka T."/>
            <person name="Hori F."/>
            <person name="Imotani K."/>
            <person name="Ishii Y."/>
            <person name="Itoh M."/>
            <person name="Izawa M."/>
            <person name="Kasukawa T."/>
            <person name="Kato H."/>
            <person name="Kawai J."/>
            <person name="Kojima Y."/>
            <person name="Konno H."/>
            <person name="Kouda M."/>
            <person name="Koya S."/>
            <person name="Kurihara C."/>
            <person name="Matsuyama T."/>
            <person name="Miyazaki A."/>
            <person name="Nishi K."/>
            <person name="Nomura K."/>
            <person name="Numazaki R."/>
            <person name="Ohno M."/>
            <person name="Okazaki Y."/>
            <person name="Okido T."/>
            <person name="Owa C."/>
            <person name="Saito H."/>
            <person name="Saito R."/>
            <person name="Sakai C."/>
            <person name="Sakai K."/>
            <person name="Sano H."/>
            <person name="Sasaki D."/>
            <person name="Shibata K."/>
            <person name="Shibata Y."/>
            <person name="Shinagawa A."/>
            <person name="Shiraki T."/>
            <person name="Sogabe Y."/>
            <person name="Suzuki H."/>
            <person name="Tagami M."/>
            <person name="Tagawa A."/>
            <person name="Takahashi F."/>
            <person name="Tanaka T."/>
            <person name="Tejima Y."/>
            <person name="Toya T."/>
            <person name="Yamamura T."/>
            <person name="Yasunishi A."/>
            <person name="Yoshida K."/>
            <person name="Yoshino M."/>
            <person name="Muramatsu M."/>
            <person name="Hayashizaki Y."/>
        </authorList>
    </citation>
    <scope>NUCLEOTIDE SEQUENCE</scope>
    <source>
        <strain evidence="2">C57BL/6J</strain>
        <tissue evidence="2">Testis</tissue>
    </source>
</reference>
<reference evidence="2" key="7">
    <citation type="journal article" date="2005" name="Science">
        <title>The Transcriptional Landscape of the Mammalian Genome.</title>
        <authorList>
            <consortium name="The FANTOM Consortium"/>
            <consortium name="Riken Genome Exploration Research Group and Genome Science Group (Genome Network Project Core Group)"/>
        </authorList>
    </citation>
    <scope>NUCLEOTIDE SEQUENCE</scope>
    <source>
        <strain evidence="2">C57BL/6J</strain>
        <tissue evidence="2">Testis</tissue>
    </source>
</reference>
<reference evidence="2" key="3">
    <citation type="journal article" date="2000" name="Genome Res.">
        <title>RIKEN integrated sequence analysis (RISA) system--384-format sequencing pipeline with 384 multicapillary sequencer.</title>
        <authorList>
            <person name="Shibata K."/>
            <person name="Itoh M."/>
            <person name="Aizawa K."/>
            <person name="Nagaoka S."/>
            <person name="Sasaki N."/>
            <person name="Carninci P."/>
            <person name="Konno H."/>
            <person name="Akiyama J."/>
            <person name="Nishi K."/>
            <person name="Kitsunai T."/>
            <person name="Tashiro H."/>
            <person name="Itoh M."/>
            <person name="Sumi N."/>
            <person name="Ishii Y."/>
            <person name="Nakamura S."/>
            <person name="Hazama M."/>
            <person name="Nishine T."/>
            <person name="Harada A."/>
            <person name="Yamamoto R."/>
            <person name="Matsumoto H."/>
            <person name="Sakaguchi S."/>
            <person name="Ikegami T."/>
            <person name="Kashiwagi K."/>
            <person name="Fujiwake S."/>
            <person name="Inoue K."/>
            <person name="Togawa Y."/>
            <person name="Izawa M."/>
            <person name="Ohara E."/>
            <person name="Watahiki M."/>
            <person name="Yoneda Y."/>
            <person name="Ishikawa T."/>
            <person name="Ozawa K."/>
            <person name="Tanaka T."/>
            <person name="Matsuura S."/>
            <person name="Kawai J."/>
            <person name="Okazaki Y."/>
            <person name="Muramatsu M."/>
            <person name="Inoue Y."/>
            <person name="Kira A."/>
            <person name="Hayashizaki Y."/>
        </authorList>
    </citation>
    <scope>NUCLEOTIDE SEQUENCE</scope>
    <source>
        <strain evidence="2">C57BL/6J</strain>
        <tissue evidence="2">Testis</tissue>
    </source>
</reference>
<reference evidence="2" key="6">
    <citation type="journal article" date="2002" name="Nature">
        <title>Analysis of the mouse transcriptome based on functional annotation of 60,770 full-length cDNAs.</title>
        <authorList>
            <consortium name="The FANTOM Consortium and the RIKEN Genome Exploration Research Group Phase I and II Team"/>
        </authorList>
    </citation>
    <scope>NUCLEOTIDE SEQUENCE</scope>
    <source>
        <strain evidence="2">C57BL/6J</strain>
        <tissue evidence="2">Testis</tissue>
    </source>
</reference>
<accession>Q9D980</accession>
<feature type="region of interest" description="Disordered" evidence="1">
    <location>
        <begin position="24"/>
        <end position="84"/>
    </location>
</feature>
<sequence>MGPSSCHSRANSSFLLSLSIVMPGKPLRPSQRPLPGNPGGQAHSPFCPSLCLGRKRRHRERRGLAQGHGTEVSSPQVSQHPEKGSLRALPNSKMIHQHANHSPAFQQPSRAPPGCHIYFWACCPGPGV</sequence>
<dbReference type="EMBL" id="AK007277">
    <property type="protein sequence ID" value="BAB24933.1"/>
    <property type="molecule type" value="mRNA"/>
</dbReference>
<evidence type="ECO:0000313" key="2">
    <source>
        <dbReference type="EMBL" id="BAB24933.1"/>
    </source>
</evidence>
<organism evidence="2">
    <name type="scientific">Mus musculus</name>
    <name type="common">Mouse</name>
    <dbReference type="NCBI Taxonomy" id="10090"/>
    <lineage>
        <taxon>Eukaryota</taxon>
        <taxon>Metazoa</taxon>
        <taxon>Chordata</taxon>
        <taxon>Craniata</taxon>
        <taxon>Vertebrata</taxon>
        <taxon>Euteleostomi</taxon>
        <taxon>Mammalia</taxon>
        <taxon>Eutheria</taxon>
        <taxon>Euarchontoglires</taxon>
        <taxon>Glires</taxon>
        <taxon>Rodentia</taxon>
        <taxon>Myomorpha</taxon>
        <taxon>Muroidea</taxon>
        <taxon>Muridae</taxon>
        <taxon>Murinae</taxon>
        <taxon>Mus</taxon>
        <taxon>Mus</taxon>
    </lineage>
</organism>
<dbReference type="MGI" id="MGI:1920866">
    <property type="gene designation" value="Pldi"/>
</dbReference>
<reference evidence="2" key="8">
    <citation type="journal article" date="2005" name="Science">
        <title>Antisense Transcription in the Mammalian Transcriptome.</title>
        <authorList>
            <consortium name="RIKEN Genome Exploration Research Group and Genome Science Group (Genome Network Project Core Group) and the FANTOM Consortium"/>
        </authorList>
    </citation>
    <scope>NUCLEOTIDE SEQUENCE</scope>
    <source>
        <strain evidence="2">C57BL/6J</strain>
        <tissue evidence="2">Testis</tissue>
    </source>
</reference>
<evidence type="ECO:0000313" key="3">
    <source>
        <dbReference type="MGI" id="MGI:1920866"/>
    </source>
</evidence>
<protein>
    <submittedName>
        <fullName evidence="2">Uncharacterized protein</fullName>
    </submittedName>
</protein>
<dbReference type="AGR" id="MGI:1920866"/>
<gene>
    <name evidence="3" type="primary">Pldi</name>
</gene>
<evidence type="ECO:0000256" key="1">
    <source>
        <dbReference type="SAM" id="MobiDB-lite"/>
    </source>
</evidence>
<reference evidence="2" key="5">
    <citation type="journal article" date="2001" name="Nature">
        <title>Functional annotation of a full-length mouse cDNA collection.</title>
        <authorList>
            <consortium name="The RIKEN Genome Exploration Research Group Phase II Team and the FANTOM Consortium"/>
        </authorList>
    </citation>
    <scope>NUCLEOTIDE SEQUENCE</scope>
    <source>
        <strain evidence="2">C57BL/6J</strain>
        <tissue evidence="2">Testis</tissue>
    </source>
</reference>
<dbReference type="AlphaFoldDB" id="Q9D980"/>
<reference evidence="2" key="2">
    <citation type="journal article" date="2000" name="Genome Res.">
        <title>Normalization and subtraction of cap-trapper-selected cDNAs to prepare full-length cDNA libraries for rapid discovery of new genes.</title>
        <authorList>
            <person name="Carninci P."/>
            <person name="Shibata Y."/>
            <person name="Hayatsu N."/>
            <person name="Sugahara Y."/>
            <person name="Shibata K."/>
            <person name="Itoh M."/>
            <person name="Konno H."/>
            <person name="Okazaki Y."/>
            <person name="Muramatsu M."/>
            <person name="Hayashizaki Y."/>
        </authorList>
    </citation>
    <scope>NUCLEOTIDE SEQUENCE</scope>
    <source>
        <strain evidence="2">C57BL/6J</strain>
        <tissue evidence="2">Testis</tissue>
    </source>
</reference>
<reference evidence="2" key="1">
    <citation type="journal article" date="1999" name="Methods Enzymol.">
        <title>High-efficiency full-length cDNA cloning.</title>
        <authorList>
            <person name="Carninci P."/>
            <person name="Hayashizaki Y."/>
        </authorList>
    </citation>
    <scope>NUCLEOTIDE SEQUENCE</scope>
    <source>
        <strain evidence="2">C57BL/6J</strain>
        <tissue evidence="2">Testis</tissue>
    </source>
</reference>